<feature type="coiled-coil region" evidence="4">
    <location>
        <begin position="484"/>
        <end position="518"/>
    </location>
</feature>
<accession>A0AAX6S211</accession>
<name>A0AAX6S211_HETGA</name>
<dbReference type="Pfam" id="PF02318">
    <property type="entry name" value="FYVE_2"/>
    <property type="match status" value="1"/>
</dbReference>
<keyword evidence="2" id="KW-0863">Zinc-finger</keyword>
<keyword evidence="3" id="KW-0862">Zinc</keyword>
<evidence type="ECO:0000256" key="4">
    <source>
        <dbReference type="SAM" id="Coils"/>
    </source>
</evidence>
<dbReference type="GO" id="GO:0031267">
    <property type="term" value="F:small GTPase binding"/>
    <property type="evidence" value="ECO:0007669"/>
    <property type="project" value="InterPro"/>
</dbReference>
<dbReference type="InterPro" id="IPR041282">
    <property type="entry name" value="FYVE_2"/>
</dbReference>
<dbReference type="GO" id="GO:0003779">
    <property type="term" value="F:actin binding"/>
    <property type="evidence" value="ECO:0007669"/>
    <property type="project" value="TreeGrafter"/>
</dbReference>
<dbReference type="GO" id="GO:0008270">
    <property type="term" value="F:zinc ion binding"/>
    <property type="evidence" value="ECO:0007669"/>
    <property type="project" value="UniProtKB-KW"/>
</dbReference>
<evidence type="ECO:0000256" key="1">
    <source>
        <dbReference type="ARBA" id="ARBA00022723"/>
    </source>
</evidence>
<dbReference type="PANTHER" id="PTHR14555:SF1">
    <property type="entry name" value="MELANOPHILIN"/>
    <property type="match status" value="1"/>
</dbReference>
<dbReference type="GO" id="GO:0006886">
    <property type="term" value="P:intracellular protein transport"/>
    <property type="evidence" value="ECO:0007669"/>
    <property type="project" value="InterPro"/>
</dbReference>
<feature type="domain" description="RabBD" evidence="6">
    <location>
        <begin position="4"/>
        <end position="124"/>
    </location>
</feature>
<evidence type="ECO:0000256" key="5">
    <source>
        <dbReference type="SAM" id="MobiDB-lite"/>
    </source>
</evidence>
<dbReference type="CDD" id="cd15752">
    <property type="entry name" value="FYVE_SlaC2-a"/>
    <property type="match status" value="1"/>
</dbReference>
<evidence type="ECO:0000256" key="2">
    <source>
        <dbReference type="ARBA" id="ARBA00022771"/>
    </source>
</evidence>
<dbReference type="RefSeq" id="XP_021102992.1">
    <property type="nucleotide sequence ID" value="XM_021247333.1"/>
</dbReference>
<organism evidence="7 8">
    <name type="scientific">Heterocephalus glaber</name>
    <name type="common">Naked mole rat</name>
    <dbReference type="NCBI Taxonomy" id="10181"/>
    <lineage>
        <taxon>Eukaryota</taxon>
        <taxon>Metazoa</taxon>
        <taxon>Chordata</taxon>
        <taxon>Craniata</taxon>
        <taxon>Vertebrata</taxon>
        <taxon>Euteleostomi</taxon>
        <taxon>Mammalia</taxon>
        <taxon>Eutheria</taxon>
        <taxon>Euarchontoglires</taxon>
        <taxon>Glires</taxon>
        <taxon>Rodentia</taxon>
        <taxon>Hystricomorpha</taxon>
        <taxon>Bathyergidae</taxon>
        <taxon>Heterocephalus</taxon>
    </lineage>
</organism>
<evidence type="ECO:0000256" key="3">
    <source>
        <dbReference type="ARBA" id="ARBA00022833"/>
    </source>
</evidence>
<dbReference type="InterPro" id="IPR010911">
    <property type="entry name" value="Rab_BD"/>
</dbReference>
<dbReference type="PANTHER" id="PTHR14555">
    <property type="entry name" value="MYELIN-ASSOCIATED OLIGODENDROCYTIC BASIC PROTEIN MOBP -RELATED"/>
    <property type="match status" value="1"/>
</dbReference>
<dbReference type="SUPFAM" id="SSF57903">
    <property type="entry name" value="FYVE/PHD zinc finger"/>
    <property type="match status" value="1"/>
</dbReference>
<dbReference type="InterPro" id="IPR013083">
    <property type="entry name" value="Znf_RING/FYVE/PHD"/>
</dbReference>
<feature type="compositionally biased region" description="Gly residues" evidence="5">
    <location>
        <begin position="610"/>
        <end position="619"/>
    </location>
</feature>
<dbReference type="InterPro" id="IPR006788">
    <property type="entry name" value="Myrip/Melanophilin"/>
</dbReference>
<feature type="region of interest" description="Disordered" evidence="5">
    <location>
        <begin position="226"/>
        <end position="245"/>
    </location>
</feature>
<feature type="compositionally biased region" description="Basic and acidic residues" evidence="5">
    <location>
        <begin position="408"/>
        <end position="420"/>
    </location>
</feature>
<evidence type="ECO:0000313" key="8">
    <source>
        <dbReference type="RefSeq" id="XP_021102992.1"/>
    </source>
</evidence>
<keyword evidence="7" id="KW-1185">Reference proteome</keyword>
<dbReference type="Pfam" id="PF04698">
    <property type="entry name" value="Rab_eff_C"/>
    <property type="match status" value="1"/>
</dbReference>
<sequence>MENKLDLSKLTDEEAQHVWQVVQRDFALRTREEERLAQLKGKIKKESSKRELLSDTAHLNETHCARCLQPFRLLVNSKRQCLDCGLFTCKCCSHAHPEAQGWLCDPCHLARVVKIGSLEWYHQHVRARFRRFGSAKVVRSLCRRLQGRGAPELSSGEKSGDSEPTDEDGELDTGVQALPLGSKKRRLLSFHDADFEEDSDNSMEACSHPLCLSSVLGATNSLQDRGCARPAGDTGQAVKEPGQGLETASSFTVPLISTPSIPWAQAVPARAGMDWVGPWPAAPWWEEDSRSLPGDLCSADAAFQEPEILQEEDARASGCHPRPFEWPDSLLPSGQDALEELCLPADLDKALGTAAVAGTSVHQLPAQYLANVDTSDEDSIRAPRATSQHPEQRGRAARVSQPPTHAGAHTEADLEEESLRRKLQALTSSLSDEGSSSEEEVARDTAARATTEVCTAAGHMDAWDSSPPAPGVRPVPSRTTDEALSELEGRVATSASKVQQAESEVSDIESRIAALRAAGLTVKPSARPRRKSNLPIFLPRVLGTLGRSVEDQNADPAEEGKVCAVPPTTRGQARRRVTLEAAAEPCLPRRKYSPKADETRDGPAALRGRLGPGQRGRLGPGQRHWEPCTAPTAQPPVLPGATLPATRSLLPREKPEDACPYDLRLQMPAPQTPAVFKVPGPPAQL</sequence>
<dbReference type="GO" id="GO:0017022">
    <property type="term" value="F:myosin binding"/>
    <property type="evidence" value="ECO:0007669"/>
    <property type="project" value="TreeGrafter"/>
</dbReference>
<keyword evidence="4" id="KW-0175">Coiled coil</keyword>
<dbReference type="GO" id="GO:0030864">
    <property type="term" value="C:cortical actin cytoskeleton"/>
    <property type="evidence" value="ECO:0007669"/>
    <property type="project" value="TreeGrafter"/>
</dbReference>
<dbReference type="Proteomes" id="UP000694906">
    <property type="component" value="Unplaced"/>
</dbReference>
<feature type="region of interest" description="Disordered" evidence="5">
    <location>
        <begin position="591"/>
        <end position="655"/>
    </location>
</feature>
<protein>
    <submittedName>
        <fullName evidence="8">Melanophilin isoform X1</fullName>
    </submittedName>
</protein>
<dbReference type="InterPro" id="IPR037442">
    <property type="entry name" value="Melanophilin_FYVE-rel_dom"/>
</dbReference>
<keyword evidence="1" id="KW-0479">Metal-binding</keyword>
<dbReference type="CTD" id="79083"/>
<proteinExistence type="predicted"/>
<dbReference type="AlphaFoldDB" id="A0AAX6S211"/>
<feature type="region of interest" description="Disordered" evidence="5">
    <location>
        <begin position="149"/>
        <end position="176"/>
    </location>
</feature>
<dbReference type="GeneID" id="101717864"/>
<dbReference type="PROSITE" id="PS50916">
    <property type="entry name" value="RABBD"/>
    <property type="match status" value="1"/>
</dbReference>
<feature type="region of interest" description="Disordered" evidence="5">
    <location>
        <begin position="374"/>
        <end position="482"/>
    </location>
</feature>
<evidence type="ECO:0000313" key="7">
    <source>
        <dbReference type="Proteomes" id="UP000694906"/>
    </source>
</evidence>
<gene>
    <name evidence="8" type="primary">Mlph</name>
</gene>
<reference evidence="8" key="1">
    <citation type="submission" date="2025-08" db="UniProtKB">
        <authorList>
            <consortium name="RefSeq"/>
        </authorList>
    </citation>
    <scope>IDENTIFICATION</scope>
</reference>
<dbReference type="Gene3D" id="3.30.40.10">
    <property type="entry name" value="Zinc/RING finger domain, C3HC4 (zinc finger)"/>
    <property type="match status" value="1"/>
</dbReference>
<dbReference type="FunFam" id="3.30.40.10:FF:000018">
    <property type="entry name" value="Synaptotagmin-like 5, isoform CRA_a"/>
    <property type="match status" value="1"/>
</dbReference>
<evidence type="ECO:0000259" key="6">
    <source>
        <dbReference type="PROSITE" id="PS50916"/>
    </source>
</evidence>
<dbReference type="InterPro" id="IPR051745">
    <property type="entry name" value="Intracell_Transport_Effector"/>
</dbReference>
<dbReference type="InterPro" id="IPR011011">
    <property type="entry name" value="Znf_FYVE_PHD"/>
</dbReference>